<dbReference type="EMBL" id="JBEPIJ010000021">
    <property type="protein sequence ID" value="MES0875125.1"/>
    <property type="molecule type" value="Genomic_DNA"/>
</dbReference>
<dbReference type="InterPro" id="IPR006805">
    <property type="entry name" value="Anth_synth_I_N"/>
</dbReference>
<dbReference type="PANTHER" id="PTHR11236:SF9">
    <property type="entry name" value="ANTHRANILATE SYNTHASE COMPONENT 1"/>
    <property type="match status" value="1"/>
</dbReference>
<dbReference type="PRINTS" id="PR00095">
    <property type="entry name" value="ANTSNTHASEI"/>
</dbReference>
<name>A0ABV2AEE5_9GAMM</name>
<protein>
    <submittedName>
        <fullName evidence="3">Aminodeoxychorismate synthase component I</fullName>
        <ecNumber evidence="3">2.6.1.85</ecNumber>
    </submittedName>
</protein>
<evidence type="ECO:0000259" key="2">
    <source>
        <dbReference type="Pfam" id="PF04715"/>
    </source>
</evidence>
<dbReference type="NCBIfam" id="NF006563">
    <property type="entry name" value="PRK09070.1"/>
    <property type="match status" value="1"/>
</dbReference>
<gene>
    <name evidence="3" type="ORF">ABSH63_14070</name>
</gene>
<proteinExistence type="predicted"/>
<reference evidence="3 4" key="1">
    <citation type="submission" date="2024-06" db="EMBL/GenBank/DDBJ databases">
        <authorList>
            <person name="Li Z."/>
            <person name="Jiang Y."/>
        </authorList>
    </citation>
    <scope>NUCLEOTIDE SEQUENCE [LARGE SCALE GENOMIC DNA]</scope>
    <source>
        <strain evidence="3 4">HSW-8</strain>
    </source>
</reference>
<accession>A0ABV2AEE5</accession>
<dbReference type="GO" id="GO:0046820">
    <property type="term" value="F:4-amino-4-deoxychorismate synthase activity"/>
    <property type="evidence" value="ECO:0007669"/>
    <property type="project" value="UniProtKB-EC"/>
</dbReference>
<sequence length="459" mass="49549">MSDSARSAAPLWREVVEADLDLLGLHARLPRRYPFLLESVAAHPQSGRWDLLFAATGKALVGTAGGVCGPGTRSPGDDFFDALDRWVGAEPRAAPAPPLPFVGGWFVLLGYEAARWVEPRLYLPPSPHALPDALAVRCRAAVLRDRANGRLHLVSEDEATLTQLRADVAAALRAPPPVAVVGSGRWSEQAPQRFTDAVARILDWLRAGDAFQINLSRAWDAELPPELDAADLYARLRATNPAPFAGLARWGDEAVISSSPERLLQIADGIAQTRPIAGTRRRGTSVDEDRELRARLLESVKERAEHVMLIDLERNDLGRVCVPGSIRVSELMALESYAHVHHIVSNVQGRLRDGVGPGAALRAVFPGGTITGCPKVRAMQIIAELEGEGRGPYTGSMGYISRDGRLDSNILIRSLVWQRGRARLRAGAGIVADSQPQAELDETRAKARGLLLAIDGSAA</sequence>
<feature type="domain" description="Chorismate-utilising enzyme C-terminal" evidence="1">
    <location>
        <begin position="192"/>
        <end position="446"/>
    </location>
</feature>
<evidence type="ECO:0000313" key="3">
    <source>
        <dbReference type="EMBL" id="MES0875125.1"/>
    </source>
</evidence>
<evidence type="ECO:0000313" key="4">
    <source>
        <dbReference type="Proteomes" id="UP001465331"/>
    </source>
</evidence>
<dbReference type="PANTHER" id="PTHR11236">
    <property type="entry name" value="AMINOBENZOATE/ANTHRANILATE SYNTHASE"/>
    <property type="match status" value="1"/>
</dbReference>
<dbReference type="Pfam" id="PF04715">
    <property type="entry name" value="Anth_synt_I_N"/>
    <property type="match status" value="1"/>
</dbReference>
<dbReference type="InterPro" id="IPR015890">
    <property type="entry name" value="Chorismate_C"/>
</dbReference>
<dbReference type="Proteomes" id="UP001465331">
    <property type="component" value="Unassembled WGS sequence"/>
</dbReference>
<dbReference type="SUPFAM" id="SSF56322">
    <property type="entry name" value="ADC synthase"/>
    <property type="match status" value="1"/>
</dbReference>
<evidence type="ECO:0000259" key="1">
    <source>
        <dbReference type="Pfam" id="PF00425"/>
    </source>
</evidence>
<dbReference type="Gene3D" id="3.60.120.10">
    <property type="entry name" value="Anthranilate synthase"/>
    <property type="match status" value="1"/>
</dbReference>
<keyword evidence="3" id="KW-0032">Aminotransferase</keyword>
<dbReference type="RefSeq" id="WP_352890499.1">
    <property type="nucleotide sequence ID" value="NZ_JBEPIJ010000021.1"/>
</dbReference>
<dbReference type="InterPro" id="IPR019999">
    <property type="entry name" value="Anth_synth_I-like"/>
</dbReference>
<dbReference type="Pfam" id="PF00425">
    <property type="entry name" value="Chorismate_bind"/>
    <property type="match status" value="1"/>
</dbReference>
<feature type="domain" description="Anthranilate synthase component I N-terminal" evidence="2">
    <location>
        <begin position="22"/>
        <end position="153"/>
    </location>
</feature>
<comment type="caution">
    <text evidence="3">The sequence shown here is derived from an EMBL/GenBank/DDBJ whole genome shotgun (WGS) entry which is preliminary data.</text>
</comment>
<keyword evidence="4" id="KW-1185">Reference proteome</keyword>
<dbReference type="InterPro" id="IPR005801">
    <property type="entry name" value="ADC_synthase"/>
</dbReference>
<organism evidence="3 4">
    <name type="scientific">Sinimarinibacterium thermocellulolyticum</name>
    <dbReference type="NCBI Taxonomy" id="3170016"/>
    <lineage>
        <taxon>Bacteria</taxon>
        <taxon>Pseudomonadati</taxon>
        <taxon>Pseudomonadota</taxon>
        <taxon>Gammaproteobacteria</taxon>
        <taxon>Nevskiales</taxon>
        <taxon>Nevskiaceae</taxon>
        <taxon>Sinimarinibacterium</taxon>
    </lineage>
</organism>
<dbReference type="EC" id="2.6.1.85" evidence="3"/>
<keyword evidence="3" id="KW-0808">Transferase</keyword>